<feature type="compositionally biased region" description="Basic residues" evidence="2">
    <location>
        <begin position="407"/>
        <end position="417"/>
    </location>
</feature>
<dbReference type="OrthoDB" id="442087at2759"/>
<dbReference type="SMART" id="SM00271">
    <property type="entry name" value="DnaJ"/>
    <property type="match status" value="1"/>
</dbReference>
<dbReference type="EMBL" id="VIGI01000001">
    <property type="protein sequence ID" value="KAB8304572.1"/>
    <property type="molecule type" value="Genomic_DNA"/>
</dbReference>
<dbReference type="PANTHER" id="PTHR43096">
    <property type="entry name" value="DNAJ HOMOLOG 1, MITOCHONDRIAL-RELATED"/>
    <property type="match status" value="1"/>
</dbReference>
<keyword evidence="1" id="KW-0175">Coiled coil</keyword>
<dbReference type="AlphaFoldDB" id="A0A5N6KLL3"/>
<dbReference type="CDD" id="cd06257">
    <property type="entry name" value="DnaJ"/>
    <property type="match status" value="1"/>
</dbReference>
<feature type="region of interest" description="Disordered" evidence="2">
    <location>
        <begin position="407"/>
        <end position="434"/>
    </location>
</feature>
<gene>
    <name evidence="4" type="ORF">EYC80_003951</name>
</gene>
<evidence type="ECO:0000259" key="3">
    <source>
        <dbReference type="PROSITE" id="PS50076"/>
    </source>
</evidence>
<sequence>MAPVSVTEDYYMVLEVVQTATTAQVVQSYRRLALKLHPDRSTRSDATEAFQLLGRAYETLKDEGKRRAYDVIYPSITRSRPSPEATKPPRSQKSEAHSEATQIAALQKSKQERRTRWETTKNTFDFSIIKLQVDIGRLEQEIKKLDHIASAEAAKKAQENSWGAWFFSPIYKKVEETEEEKERKDRERQERRIEKDMKERRFELKRADLKNKEGLLRKAKEDVDAANLADDRKITDLQHTIWLREIRERQEKERREMERMAREKQERERLERERWAREWQEWEKAEKERIDKIRKEQQQQREKREREAAEARKKQDELEKIWQKQMDEEAKRRQERYSIPDHFFTSEERTHQASTSTCCHDGWWTKVQGRTACPKCDEVWTYLLQCPGCEMKACPRCQSVIRPRMAHRPAKTNRRPPPKASTPGPCHWSNYDYD</sequence>
<dbReference type="Proteomes" id="UP000326757">
    <property type="component" value="Unassembled WGS sequence"/>
</dbReference>
<name>A0A5N6KLL3_MONLA</name>
<dbReference type="InterPro" id="IPR001623">
    <property type="entry name" value="DnaJ_domain"/>
</dbReference>
<comment type="caution">
    <text evidence="4">The sequence shown here is derived from an EMBL/GenBank/DDBJ whole genome shotgun (WGS) entry which is preliminary data.</text>
</comment>
<dbReference type="PANTHER" id="PTHR43096:SF10">
    <property type="entry name" value="CHAPERONE PROTEIN DNAJ A6, CHLOROPLASTIC"/>
    <property type="match status" value="1"/>
</dbReference>
<dbReference type="InterPro" id="IPR036869">
    <property type="entry name" value="J_dom_sf"/>
</dbReference>
<keyword evidence="5" id="KW-1185">Reference proteome</keyword>
<dbReference type="Gene3D" id="1.10.287.110">
    <property type="entry name" value="DnaJ domain"/>
    <property type="match status" value="1"/>
</dbReference>
<evidence type="ECO:0000313" key="4">
    <source>
        <dbReference type="EMBL" id="KAB8304572.1"/>
    </source>
</evidence>
<accession>A0A5N6KLL3</accession>
<dbReference type="Pfam" id="PF00226">
    <property type="entry name" value="DnaJ"/>
    <property type="match status" value="1"/>
</dbReference>
<protein>
    <recommendedName>
        <fullName evidence="3">J domain-containing protein</fullName>
    </recommendedName>
</protein>
<dbReference type="PROSITE" id="PS00636">
    <property type="entry name" value="DNAJ_1"/>
    <property type="match status" value="1"/>
</dbReference>
<dbReference type="GO" id="GO:0051082">
    <property type="term" value="F:unfolded protein binding"/>
    <property type="evidence" value="ECO:0007669"/>
    <property type="project" value="TreeGrafter"/>
</dbReference>
<dbReference type="PRINTS" id="PR00625">
    <property type="entry name" value="JDOMAIN"/>
</dbReference>
<dbReference type="GO" id="GO:0042026">
    <property type="term" value="P:protein refolding"/>
    <property type="evidence" value="ECO:0007669"/>
    <property type="project" value="TreeGrafter"/>
</dbReference>
<dbReference type="GO" id="GO:0005737">
    <property type="term" value="C:cytoplasm"/>
    <property type="evidence" value="ECO:0007669"/>
    <property type="project" value="TreeGrafter"/>
</dbReference>
<reference evidence="4 5" key="1">
    <citation type="submission" date="2019-06" db="EMBL/GenBank/DDBJ databases">
        <title>Genome Sequence of the Brown Rot Fungal Pathogen Monilinia laxa.</title>
        <authorList>
            <person name="De Miccolis Angelini R.M."/>
            <person name="Landi L."/>
            <person name="Abate D."/>
            <person name="Pollastro S."/>
            <person name="Romanazzi G."/>
            <person name="Faretra F."/>
        </authorList>
    </citation>
    <scope>NUCLEOTIDE SEQUENCE [LARGE SCALE GENOMIC DNA]</scope>
    <source>
        <strain evidence="4 5">Mlax316</strain>
    </source>
</reference>
<organism evidence="4 5">
    <name type="scientific">Monilinia laxa</name>
    <name type="common">Brown rot fungus</name>
    <name type="synonym">Sclerotinia laxa</name>
    <dbReference type="NCBI Taxonomy" id="61186"/>
    <lineage>
        <taxon>Eukaryota</taxon>
        <taxon>Fungi</taxon>
        <taxon>Dikarya</taxon>
        <taxon>Ascomycota</taxon>
        <taxon>Pezizomycotina</taxon>
        <taxon>Leotiomycetes</taxon>
        <taxon>Helotiales</taxon>
        <taxon>Sclerotiniaceae</taxon>
        <taxon>Monilinia</taxon>
    </lineage>
</organism>
<feature type="coiled-coil region" evidence="1">
    <location>
        <begin position="172"/>
        <end position="321"/>
    </location>
</feature>
<feature type="region of interest" description="Disordered" evidence="2">
    <location>
        <begin position="77"/>
        <end position="99"/>
    </location>
</feature>
<dbReference type="SUPFAM" id="SSF46565">
    <property type="entry name" value="Chaperone J-domain"/>
    <property type="match status" value="1"/>
</dbReference>
<proteinExistence type="predicted"/>
<evidence type="ECO:0000256" key="2">
    <source>
        <dbReference type="SAM" id="MobiDB-lite"/>
    </source>
</evidence>
<dbReference type="PROSITE" id="PS50076">
    <property type="entry name" value="DNAJ_2"/>
    <property type="match status" value="1"/>
</dbReference>
<feature type="domain" description="J" evidence="3">
    <location>
        <begin position="9"/>
        <end position="73"/>
    </location>
</feature>
<evidence type="ECO:0000313" key="5">
    <source>
        <dbReference type="Proteomes" id="UP000326757"/>
    </source>
</evidence>
<evidence type="ECO:0000256" key="1">
    <source>
        <dbReference type="SAM" id="Coils"/>
    </source>
</evidence>
<dbReference type="InterPro" id="IPR018253">
    <property type="entry name" value="DnaJ_domain_CS"/>
</dbReference>